<accession>A0A5S3YNP7</accession>
<reference evidence="2 3" key="1">
    <citation type="submission" date="2017-12" db="EMBL/GenBank/DDBJ databases">
        <authorList>
            <person name="Paulsen S."/>
            <person name="Gram L.K."/>
        </authorList>
    </citation>
    <scope>NUCLEOTIDE SEQUENCE [LARGE SCALE GENOMIC DNA]</scope>
    <source>
        <strain evidence="2 3">S1189</strain>
    </source>
</reference>
<dbReference type="Proteomes" id="UP000307362">
    <property type="component" value="Unassembled WGS sequence"/>
</dbReference>
<reference evidence="3" key="2">
    <citation type="submission" date="2019-06" db="EMBL/GenBank/DDBJ databases">
        <title>Co-occurence of chitin degradation, pigmentation and bioactivity in marine Pseudoalteromonas.</title>
        <authorList>
            <person name="Sonnenschein E.C."/>
            <person name="Bech P.K."/>
        </authorList>
    </citation>
    <scope>NUCLEOTIDE SEQUENCE [LARGE SCALE GENOMIC DNA]</scope>
    <source>
        <strain evidence="1 3">S1189</strain>
    </source>
</reference>
<protein>
    <submittedName>
        <fullName evidence="2">N-acetyltransferase</fullName>
    </submittedName>
</protein>
<feature type="non-terminal residue" evidence="2">
    <location>
        <position position="32"/>
    </location>
</feature>
<sequence>MQFPELETSRLILNQLSEGDGIDLLEIFSDEN</sequence>
<gene>
    <name evidence="2" type="ORF">CWB73_18870</name>
    <name evidence="1" type="ORF">CWB73_20585</name>
</gene>
<dbReference type="EMBL" id="PNCM01000049">
    <property type="protein sequence ID" value="TMP77882.1"/>
    <property type="molecule type" value="Genomic_DNA"/>
</dbReference>
<evidence type="ECO:0000313" key="3">
    <source>
        <dbReference type="Proteomes" id="UP000307362"/>
    </source>
</evidence>
<evidence type="ECO:0000313" key="2">
    <source>
        <dbReference type="EMBL" id="TMP77882.1"/>
    </source>
</evidence>
<dbReference type="AlphaFoldDB" id="A0A5S3YNP7"/>
<proteinExistence type="predicted"/>
<keyword evidence="2" id="KW-0808">Transferase</keyword>
<organism evidence="2 3">
    <name type="scientific">Pseudoalteromonas phenolica</name>
    <dbReference type="NCBI Taxonomy" id="161398"/>
    <lineage>
        <taxon>Bacteria</taxon>
        <taxon>Pseudomonadati</taxon>
        <taxon>Pseudomonadota</taxon>
        <taxon>Gammaproteobacteria</taxon>
        <taxon>Alteromonadales</taxon>
        <taxon>Pseudoalteromonadaceae</taxon>
        <taxon>Pseudoalteromonas</taxon>
    </lineage>
</organism>
<reference evidence="2" key="3">
    <citation type="submission" date="2019-09" db="EMBL/GenBank/DDBJ databases">
        <title>Co-occurence of chitin degradation, pigmentation and bioactivity in marine Pseudoalteromonas.</title>
        <authorList>
            <person name="Sonnenschein E.C."/>
            <person name="Bech P.K."/>
        </authorList>
    </citation>
    <scope>NUCLEOTIDE SEQUENCE</scope>
    <source>
        <strain evidence="2">S1189</strain>
    </source>
</reference>
<comment type="caution">
    <text evidence="2">The sequence shown here is derived from an EMBL/GenBank/DDBJ whole genome shotgun (WGS) entry which is preliminary data.</text>
</comment>
<evidence type="ECO:0000313" key="1">
    <source>
        <dbReference type="EMBL" id="TMP77200.1"/>
    </source>
</evidence>
<dbReference type="EMBL" id="PNCM01000109">
    <property type="protein sequence ID" value="TMP77200.1"/>
    <property type="molecule type" value="Genomic_DNA"/>
</dbReference>
<dbReference type="GO" id="GO:0016740">
    <property type="term" value="F:transferase activity"/>
    <property type="evidence" value="ECO:0007669"/>
    <property type="project" value="UniProtKB-KW"/>
</dbReference>
<name>A0A5S3YNP7_9GAMM</name>